<dbReference type="Proteomes" id="UP001364156">
    <property type="component" value="Chromosome"/>
</dbReference>
<evidence type="ECO:0000313" key="2">
    <source>
        <dbReference type="Proteomes" id="UP001364156"/>
    </source>
</evidence>
<accession>A0ABZ2HF93</accession>
<evidence type="ECO:0000313" key="1">
    <source>
        <dbReference type="EMBL" id="WWR45892.1"/>
    </source>
</evidence>
<dbReference type="RefSeq" id="WP_338548797.1">
    <property type="nucleotide sequence ID" value="NZ_CP146069.1"/>
</dbReference>
<dbReference type="EMBL" id="CP146069">
    <property type="protein sequence ID" value="WWR45892.1"/>
    <property type="molecule type" value="Genomic_DNA"/>
</dbReference>
<protein>
    <submittedName>
        <fullName evidence="1">Uncharacterized protein</fullName>
    </submittedName>
</protein>
<organism evidence="1 2">
    <name type="scientific">Roseovarius phycicola</name>
    <dbReference type="NCBI Taxonomy" id="3080976"/>
    <lineage>
        <taxon>Bacteria</taxon>
        <taxon>Pseudomonadati</taxon>
        <taxon>Pseudomonadota</taxon>
        <taxon>Alphaproteobacteria</taxon>
        <taxon>Rhodobacterales</taxon>
        <taxon>Roseobacteraceae</taxon>
        <taxon>Roseovarius</taxon>
    </lineage>
</organism>
<gene>
    <name evidence="1" type="ORF">RZ517_14045</name>
</gene>
<keyword evidence="2" id="KW-1185">Reference proteome</keyword>
<sequence length="70" mass="7490">MAEQGNIDLGKLFADLTCRLEDGAGLAAEGQRPDAPASELTRIADRLAQLMAVAMTKFTEIEEALGKLNK</sequence>
<reference evidence="1 2" key="1">
    <citation type="submission" date="2023-10" db="EMBL/GenBank/DDBJ databases">
        <title>Roseovarius strain S88 nov., isolated from a marine algae.</title>
        <authorList>
            <person name="Lee M.W."/>
            <person name="Lee J.K."/>
            <person name="Kim J.M."/>
            <person name="Choi D.G."/>
            <person name="Baek J.H."/>
            <person name="Bayburt H."/>
            <person name="Jung J.J."/>
            <person name="Han D.M."/>
            <person name="Jeon C.O."/>
        </authorList>
    </citation>
    <scope>NUCLEOTIDE SEQUENCE [LARGE SCALE GENOMIC DNA]</scope>
    <source>
        <strain evidence="1 2">S88</strain>
    </source>
</reference>
<name>A0ABZ2HF93_9RHOB</name>
<proteinExistence type="predicted"/>